<dbReference type="Proteomes" id="UP000314616">
    <property type="component" value="Chromosome"/>
</dbReference>
<evidence type="ECO:0000256" key="1">
    <source>
        <dbReference type="SAM" id="Phobius"/>
    </source>
</evidence>
<keyword evidence="1" id="KW-0472">Membrane</keyword>
<gene>
    <name evidence="2" type="ORF">FE374_13115</name>
</gene>
<protein>
    <submittedName>
        <fullName evidence="2">Uncharacterized protein</fullName>
    </submittedName>
</protein>
<name>A0A5B8CBA1_9MICO</name>
<dbReference type="AlphaFoldDB" id="A0A5B8CBA1"/>
<evidence type="ECO:0000313" key="2">
    <source>
        <dbReference type="EMBL" id="QDC25426.1"/>
    </source>
</evidence>
<feature type="transmembrane region" description="Helical" evidence="1">
    <location>
        <begin position="52"/>
        <end position="70"/>
    </location>
</feature>
<dbReference type="OrthoDB" id="673341at2"/>
<dbReference type="KEGG" id="gyu:FE374_13115"/>
<keyword evidence="1" id="KW-0812">Transmembrane</keyword>
<dbReference type="EMBL" id="CP040915">
    <property type="protein sequence ID" value="QDC25426.1"/>
    <property type="molecule type" value="Genomic_DNA"/>
</dbReference>
<proteinExistence type="predicted"/>
<feature type="transmembrane region" description="Helical" evidence="1">
    <location>
        <begin position="127"/>
        <end position="149"/>
    </location>
</feature>
<dbReference type="RefSeq" id="WP_139929639.1">
    <property type="nucleotide sequence ID" value="NZ_CP040915.1"/>
</dbReference>
<feature type="transmembrane region" description="Helical" evidence="1">
    <location>
        <begin position="27"/>
        <end position="46"/>
    </location>
</feature>
<organism evidence="2 3">
    <name type="scientific">Georgenia yuyongxinii</name>
    <dbReference type="NCBI Taxonomy" id="2589797"/>
    <lineage>
        <taxon>Bacteria</taxon>
        <taxon>Bacillati</taxon>
        <taxon>Actinomycetota</taxon>
        <taxon>Actinomycetes</taxon>
        <taxon>Micrococcales</taxon>
        <taxon>Bogoriellaceae</taxon>
        <taxon>Georgenia</taxon>
    </lineage>
</organism>
<reference evidence="2 3" key="1">
    <citation type="submission" date="2019-05" db="EMBL/GenBank/DDBJ databases">
        <title>Georgenia *** sp. nov., and Georgenia *** sp. nov., isolated from the intestinal contents of plateau pika (Ochotona curzoniae) in the Qinghai-Tibet plateau of China.</title>
        <authorList>
            <person name="Tian Z."/>
        </authorList>
    </citation>
    <scope>NUCLEOTIDE SEQUENCE [LARGE SCALE GENOMIC DNA]</scope>
    <source>
        <strain evidence="2 3">Z443</strain>
    </source>
</reference>
<keyword evidence="1" id="KW-1133">Transmembrane helix</keyword>
<evidence type="ECO:0000313" key="3">
    <source>
        <dbReference type="Proteomes" id="UP000314616"/>
    </source>
</evidence>
<sequence length="155" mass="16374">MIASQHSPGRPARDTTRSFRGDLRAPVAWGVVWGVLQAASPLAFFWLDDATVYALGLVLIAAVYIGFSVADGRGKVIAVETGVATVFVVTAAAAVTGSAWLLVAGLAGHGLKDLWQHRTGFVANTRWWPPFCATVDFVAAALIAVAILTDFHVGR</sequence>
<feature type="transmembrane region" description="Helical" evidence="1">
    <location>
        <begin position="82"/>
        <end position="107"/>
    </location>
</feature>
<accession>A0A5B8CBA1</accession>